<evidence type="ECO:0000256" key="4">
    <source>
        <dbReference type="ARBA" id="ARBA00023136"/>
    </source>
</evidence>
<evidence type="ECO:0000256" key="3">
    <source>
        <dbReference type="ARBA" id="ARBA00022989"/>
    </source>
</evidence>
<dbReference type="Gramene" id="ERN17896">
    <property type="protein sequence ID" value="ERN17896"/>
    <property type="gene ID" value="AMTR_s00047p00224320"/>
</dbReference>
<evidence type="ECO:0000256" key="2">
    <source>
        <dbReference type="ARBA" id="ARBA00022692"/>
    </source>
</evidence>
<feature type="domain" description="ABC transmembrane type-1" evidence="6">
    <location>
        <begin position="48"/>
        <end position="229"/>
    </location>
</feature>
<proteinExistence type="predicted"/>
<dbReference type="InterPro" id="IPR036640">
    <property type="entry name" value="ABC1_TM_sf"/>
</dbReference>
<feature type="domain" description="ABC transmembrane type-1" evidence="6">
    <location>
        <begin position="235"/>
        <end position="282"/>
    </location>
</feature>
<dbReference type="AlphaFoldDB" id="U5CX34"/>
<dbReference type="Proteomes" id="UP000017836">
    <property type="component" value="Unassembled WGS sequence"/>
</dbReference>
<evidence type="ECO:0000256" key="5">
    <source>
        <dbReference type="SAM" id="Phobius"/>
    </source>
</evidence>
<dbReference type="InterPro" id="IPR039421">
    <property type="entry name" value="Type_1_exporter"/>
</dbReference>
<organism evidence="7 8">
    <name type="scientific">Amborella trichopoda</name>
    <dbReference type="NCBI Taxonomy" id="13333"/>
    <lineage>
        <taxon>Eukaryota</taxon>
        <taxon>Viridiplantae</taxon>
        <taxon>Streptophyta</taxon>
        <taxon>Embryophyta</taxon>
        <taxon>Tracheophyta</taxon>
        <taxon>Spermatophyta</taxon>
        <taxon>Magnoliopsida</taxon>
        <taxon>Amborellales</taxon>
        <taxon>Amborellaceae</taxon>
        <taxon>Amborella</taxon>
    </lineage>
</organism>
<protein>
    <recommendedName>
        <fullName evidence="6">ABC transmembrane type-1 domain-containing protein</fullName>
    </recommendedName>
</protein>
<reference evidence="8" key="1">
    <citation type="journal article" date="2013" name="Science">
        <title>The Amborella genome and the evolution of flowering plants.</title>
        <authorList>
            <consortium name="Amborella Genome Project"/>
        </authorList>
    </citation>
    <scope>NUCLEOTIDE SEQUENCE [LARGE SCALE GENOMIC DNA]</scope>
</reference>
<feature type="transmembrane region" description="Helical" evidence="5">
    <location>
        <begin position="47"/>
        <end position="64"/>
    </location>
</feature>
<dbReference type="Pfam" id="PF00664">
    <property type="entry name" value="ABC_membrane"/>
    <property type="match status" value="1"/>
</dbReference>
<dbReference type="GO" id="GO:0005524">
    <property type="term" value="F:ATP binding"/>
    <property type="evidence" value="ECO:0007669"/>
    <property type="project" value="InterPro"/>
</dbReference>
<dbReference type="PROSITE" id="PS50929">
    <property type="entry name" value="ABC_TM1F"/>
    <property type="match status" value="2"/>
</dbReference>
<dbReference type="STRING" id="13333.U5CX34"/>
<dbReference type="GO" id="GO:0016020">
    <property type="term" value="C:membrane"/>
    <property type="evidence" value="ECO:0007669"/>
    <property type="project" value="UniProtKB-SubCell"/>
</dbReference>
<sequence length="288" mass="30806">MKVDSKRSDAQSTDGRVSDLEHGDAVQAANVGFCRVLSMAKPDADKLFLATVALLIASTSSILVPKYGGMIIDIVSREVRTPEQQIDALDAIRDTILDIVGIVVIGSICEGMNTWLFSSASERVVARLRQNLFSHLIQQEIAFFDVTRTGELLSWLSEDTQIIKSAATTNLSDALCGISTAFIGLTFMFPTSWKLTLLALAITPAISIAVRKFGHYLCDLSHKTQAAAAIGASIAEMVVGLFSGGLNAAFALSAVIVVIYGANLTIKGYMTAGDLTSFILYSRTDCSP</sequence>
<accession>U5CX34</accession>
<gene>
    <name evidence="7" type="ORF">AMTR_s00047p00224320</name>
</gene>
<evidence type="ECO:0000259" key="6">
    <source>
        <dbReference type="PROSITE" id="PS50929"/>
    </source>
</evidence>
<dbReference type="HOGENOM" id="CLU_967538_0_0_1"/>
<keyword evidence="2 5" id="KW-0812">Transmembrane</keyword>
<feature type="transmembrane region" description="Helical" evidence="5">
    <location>
        <begin position="248"/>
        <end position="266"/>
    </location>
</feature>
<dbReference type="PANTHER" id="PTHR43394">
    <property type="entry name" value="ATP-DEPENDENT PERMEASE MDL1, MITOCHONDRIAL"/>
    <property type="match status" value="1"/>
</dbReference>
<dbReference type="eggNOG" id="KOG0058">
    <property type="taxonomic scope" value="Eukaryota"/>
</dbReference>
<dbReference type="PANTHER" id="PTHR43394:SF1">
    <property type="entry name" value="ATP-BINDING CASSETTE SUB-FAMILY B MEMBER 10, MITOCHONDRIAL"/>
    <property type="match status" value="1"/>
</dbReference>
<dbReference type="OMA" id="NNVMQSN"/>
<keyword evidence="8" id="KW-1185">Reference proteome</keyword>
<dbReference type="InterPro" id="IPR011527">
    <property type="entry name" value="ABC1_TM_dom"/>
</dbReference>
<evidence type="ECO:0000313" key="8">
    <source>
        <dbReference type="Proteomes" id="UP000017836"/>
    </source>
</evidence>
<name>U5CX34_AMBTC</name>
<dbReference type="GO" id="GO:0140359">
    <property type="term" value="F:ABC-type transporter activity"/>
    <property type="evidence" value="ECO:0007669"/>
    <property type="project" value="InterPro"/>
</dbReference>
<dbReference type="Gene3D" id="1.20.1560.10">
    <property type="entry name" value="ABC transporter type 1, transmembrane domain"/>
    <property type="match status" value="1"/>
</dbReference>
<feature type="transmembrane region" description="Helical" evidence="5">
    <location>
        <begin position="171"/>
        <end position="189"/>
    </location>
</feature>
<dbReference type="SUPFAM" id="SSF90123">
    <property type="entry name" value="ABC transporter transmembrane region"/>
    <property type="match status" value="1"/>
</dbReference>
<feature type="transmembrane region" description="Helical" evidence="5">
    <location>
        <begin position="195"/>
        <end position="214"/>
    </location>
</feature>
<keyword evidence="3 5" id="KW-1133">Transmembrane helix</keyword>
<evidence type="ECO:0000313" key="7">
    <source>
        <dbReference type="EMBL" id="ERN17896.1"/>
    </source>
</evidence>
<evidence type="ECO:0000256" key="1">
    <source>
        <dbReference type="ARBA" id="ARBA00004141"/>
    </source>
</evidence>
<keyword evidence="4 5" id="KW-0472">Membrane</keyword>
<dbReference type="EMBL" id="KI392311">
    <property type="protein sequence ID" value="ERN17896.1"/>
    <property type="molecule type" value="Genomic_DNA"/>
</dbReference>
<comment type="subcellular location">
    <subcellularLocation>
        <location evidence="1">Membrane</location>
        <topology evidence="1">Multi-pass membrane protein</topology>
    </subcellularLocation>
</comment>